<dbReference type="AlphaFoldDB" id="A0A4R6Y1H9"/>
<feature type="region of interest" description="Disordered" evidence="1">
    <location>
        <begin position="43"/>
        <end position="66"/>
    </location>
</feature>
<sequence>MCFPKTPKVPDPPPVPDANAEEARARRANEMIAAEQQRGRAATILNTPLGDPNYGEDVRRTRLGGI</sequence>
<reference evidence="2 3" key="1">
    <citation type="submission" date="2019-03" db="EMBL/GenBank/DDBJ databases">
        <title>Genomic Encyclopedia of Type Strains, Phase IV (KMG-IV): sequencing the most valuable type-strain genomes for metagenomic binning, comparative biology and taxonomic classification.</title>
        <authorList>
            <person name="Goeker M."/>
        </authorList>
    </citation>
    <scope>NUCLEOTIDE SEQUENCE [LARGE SCALE GENOMIC DNA]</scope>
    <source>
        <strain evidence="2 3">DSM 11603</strain>
    </source>
</reference>
<proteinExistence type="predicted"/>
<gene>
    <name evidence="2" type="ORF">DES43_15212</name>
</gene>
<protein>
    <submittedName>
        <fullName evidence="2">Uncharacterized protein</fullName>
    </submittedName>
</protein>
<feature type="region of interest" description="Disordered" evidence="1">
    <location>
        <begin position="1"/>
        <end position="28"/>
    </location>
</feature>
<name>A0A4R6Y1H9_9HYPH</name>
<dbReference type="RefSeq" id="WP_166647803.1">
    <property type="nucleotide sequence ID" value="NZ_SNZF01000052.1"/>
</dbReference>
<evidence type="ECO:0000313" key="2">
    <source>
        <dbReference type="EMBL" id="TDR29006.1"/>
    </source>
</evidence>
<dbReference type="EMBL" id="SNZF01000052">
    <property type="protein sequence ID" value="TDR29006.1"/>
    <property type="molecule type" value="Genomic_DNA"/>
</dbReference>
<organism evidence="2 3">
    <name type="scientific">Aquamicrobium defluvii</name>
    <dbReference type="NCBI Taxonomy" id="69279"/>
    <lineage>
        <taxon>Bacteria</taxon>
        <taxon>Pseudomonadati</taxon>
        <taxon>Pseudomonadota</taxon>
        <taxon>Alphaproteobacteria</taxon>
        <taxon>Hyphomicrobiales</taxon>
        <taxon>Phyllobacteriaceae</taxon>
        <taxon>Aquamicrobium</taxon>
    </lineage>
</organism>
<comment type="caution">
    <text evidence="2">The sequence shown here is derived from an EMBL/GenBank/DDBJ whole genome shotgun (WGS) entry which is preliminary data.</text>
</comment>
<keyword evidence="3" id="KW-1185">Reference proteome</keyword>
<accession>A0A4R6Y1H9</accession>
<dbReference type="Proteomes" id="UP000294958">
    <property type="component" value="Unassembled WGS sequence"/>
</dbReference>
<feature type="compositionally biased region" description="Pro residues" evidence="1">
    <location>
        <begin position="7"/>
        <end position="16"/>
    </location>
</feature>
<evidence type="ECO:0000256" key="1">
    <source>
        <dbReference type="SAM" id="MobiDB-lite"/>
    </source>
</evidence>
<evidence type="ECO:0000313" key="3">
    <source>
        <dbReference type="Proteomes" id="UP000294958"/>
    </source>
</evidence>